<dbReference type="InterPro" id="IPR014710">
    <property type="entry name" value="RmlC-like_jellyroll"/>
</dbReference>
<dbReference type="InterPro" id="IPR025979">
    <property type="entry name" value="ChrR-like_cupin_dom"/>
</dbReference>
<dbReference type="InterPro" id="IPR011051">
    <property type="entry name" value="RmlC_Cupin_sf"/>
</dbReference>
<dbReference type="EMBL" id="JACJPY010000156">
    <property type="protein sequence ID" value="MBD2152815.1"/>
    <property type="molecule type" value="Genomic_DNA"/>
</dbReference>
<proteinExistence type="predicted"/>
<feature type="domain" description="ChrR-like cupin" evidence="1">
    <location>
        <begin position="13"/>
        <end position="104"/>
    </location>
</feature>
<dbReference type="Pfam" id="PF12973">
    <property type="entry name" value="Cupin_7"/>
    <property type="match status" value="1"/>
</dbReference>
<organism evidence="2 3">
    <name type="scientific">Pseudanabaena cinerea FACHB-1277</name>
    <dbReference type="NCBI Taxonomy" id="2949581"/>
    <lineage>
        <taxon>Bacteria</taxon>
        <taxon>Bacillati</taxon>
        <taxon>Cyanobacteriota</taxon>
        <taxon>Cyanophyceae</taxon>
        <taxon>Pseudanabaenales</taxon>
        <taxon>Pseudanabaenaceae</taxon>
        <taxon>Pseudanabaena</taxon>
        <taxon>Pseudanabaena cinerea</taxon>
    </lineage>
</organism>
<dbReference type="RefSeq" id="WP_190353274.1">
    <property type="nucleotide sequence ID" value="NZ_JACJPY010000156.1"/>
</dbReference>
<accession>A0A926UZ58</accession>
<sequence>MQFFPNLIDRSSYDDLPWQPFREGVEIYPLYKDESRENGASAALLRYIAGAKVPYHSHSGYEHILVLSGSQSDANGIYPKGSFVINAPDTSHQVSSAEGCVVLIVWEKPVIIH</sequence>
<protein>
    <submittedName>
        <fullName evidence="2">Cupin domain-containing protein</fullName>
    </submittedName>
</protein>
<dbReference type="SUPFAM" id="SSF51182">
    <property type="entry name" value="RmlC-like cupins"/>
    <property type="match status" value="1"/>
</dbReference>
<dbReference type="Gene3D" id="2.60.120.10">
    <property type="entry name" value="Jelly Rolls"/>
    <property type="match status" value="1"/>
</dbReference>
<evidence type="ECO:0000313" key="2">
    <source>
        <dbReference type="EMBL" id="MBD2152815.1"/>
    </source>
</evidence>
<dbReference type="Proteomes" id="UP000631421">
    <property type="component" value="Unassembled WGS sequence"/>
</dbReference>
<reference evidence="2" key="1">
    <citation type="journal article" date="2015" name="ISME J.">
        <title>Draft Genome Sequence of Streptomyces incarnatus NRRL8089, which Produces the Nucleoside Antibiotic Sinefungin.</title>
        <authorList>
            <person name="Oshima K."/>
            <person name="Hattori M."/>
            <person name="Shimizu H."/>
            <person name="Fukuda K."/>
            <person name="Nemoto M."/>
            <person name="Inagaki K."/>
            <person name="Tamura T."/>
        </authorList>
    </citation>
    <scope>NUCLEOTIDE SEQUENCE</scope>
    <source>
        <strain evidence="2">FACHB-1277</strain>
    </source>
</reference>
<comment type="caution">
    <text evidence="2">The sequence shown here is derived from an EMBL/GenBank/DDBJ whole genome shotgun (WGS) entry which is preliminary data.</text>
</comment>
<keyword evidence="3" id="KW-1185">Reference proteome</keyword>
<dbReference type="AlphaFoldDB" id="A0A926UZ58"/>
<evidence type="ECO:0000259" key="1">
    <source>
        <dbReference type="Pfam" id="PF12973"/>
    </source>
</evidence>
<reference evidence="2" key="2">
    <citation type="submission" date="2020-08" db="EMBL/GenBank/DDBJ databases">
        <authorList>
            <person name="Chen M."/>
            <person name="Teng W."/>
            <person name="Zhao L."/>
            <person name="Hu C."/>
            <person name="Zhou Y."/>
            <person name="Han B."/>
            <person name="Song L."/>
            <person name="Shu W."/>
        </authorList>
    </citation>
    <scope>NUCLEOTIDE SEQUENCE</scope>
    <source>
        <strain evidence="2">FACHB-1277</strain>
    </source>
</reference>
<gene>
    <name evidence="2" type="ORF">H6F44_22265</name>
</gene>
<name>A0A926UZ58_9CYAN</name>
<evidence type="ECO:0000313" key="3">
    <source>
        <dbReference type="Proteomes" id="UP000631421"/>
    </source>
</evidence>